<dbReference type="InterPro" id="IPR013217">
    <property type="entry name" value="Methyltransf_12"/>
</dbReference>
<evidence type="ECO:0000313" key="3">
    <source>
        <dbReference type="Proteomes" id="UP000504844"/>
    </source>
</evidence>
<keyword evidence="2" id="KW-0808">Transferase</keyword>
<dbReference type="AlphaFoldDB" id="A0A6M8SRS7"/>
<dbReference type="KEGG" id="dee:HQN60_14845"/>
<dbReference type="Proteomes" id="UP000504844">
    <property type="component" value="Chromosome"/>
</dbReference>
<dbReference type="PANTHER" id="PTHR43861">
    <property type="entry name" value="TRANS-ACONITATE 2-METHYLTRANSFERASE-RELATED"/>
    <property type="match status" value="1"/>
</dbReference>
<evidence type="ECO:0000259" key="1">
    <source>
        <dbReference type="Pfam" id="PF08242"/>
    </source>
</evidence>
<name>A0A6M8SRS7_9NEIS</name>
<accession>A0A6M8SRS7</accession>
<dbReference type="SUPFAM" id="SSF53335">
    <property type="entry name" value="S-adenosyl-L-methionine-dependent methyltransferases"/>
    <property type="match status" value="1"/>
</dbReference>
<feature type="domain" description="Methyltransferase type 12" evidence="1">
    <location>
        <begin position="43"/>
        <end position="135"/>
    </location>
</feature>
<organism evidence="2 3">
    <name type="scientific">Deefgea piscis</name>
    <dbReference type="NCBI Taxonomy" id="2739061"/>
    <lineage>
        <taxon>Bacteria</taxon>
        <taxon>Pseudomonadati</taxon>
        <taxon>Pseudomonadota</taxon>
        <taxon>Betaproteobacteria</taxon>
        <taxon>Neisseriales</taxon>
        <taxon>Chitinibacteraceae</taxon>
        <taxon>Deefgea</taxon>
    </lineage>
</organism>
<protein>
    <submittedName>
        <fullName evidence="2">Class I SAM-dependent methyltransferase</fullName>
    </submittedName>
</protein>
<dbReference type="InterPro" id="IPR029063">
    <property type="entry name" value="SAM-dependent_MTases_sf"/>
</dbReference>
<dbReference type="CDD" id="cd02440">
    <property type="entry name" value="AdoMet_MTases"/>
    <property type="match status" value="1"/>
</dbReference>
<dbReference type="RefSeq" id="WP_173534396.1">
    <property type="nucleotide sequence ID" value="NZ_CP054143.1"/>
</dbReference>
<gene>
    <name evidence="2" type="ORF">HQN60_14845</name>
</gene>
<dbReference type="Gene3D" id="3.40.50.150">
    <property type="entry name" value="Vaccinia Virus protein VP39"/>
    <property type="match status" value="1"/>
</dbReference>
<reference evidence="2 3" key="1">
    <citation type="submission" date="2020-05" db="EMBL/GenBank/DDBJ databases">
        <title>Complete genome sequence of Deefgea sp. D17.</title>
        <authorList>
            <person name="Bae J.-W."/>
            <person name="Han J.E."/>
        </authorList>
    </citation>
    <scope>NUCLEOTIDE SEQUENCE [LARGE SCALE GENOMIC DNA]</scope>
    <source>
        <strain evidence="2 3">D17</strain>
    </source>
</reference>
<keyword evidence="2" id="KW-0489">Methyltransferase</keyword>
<dbReference type="GO" id="GO:0032259">
    <property type="term" value="P:methylation"/>
    <property type="evidence" value="ECO:0007669"/>
    <property type="project" value="UniProtKB-KW"/>
</dbReference>
<proteinExistence type="predicted"/>
<evidence type="ECO:0000313" key="2">
    <source>
        <dbReference type="EMBL" id="QKJ67895.1"/>
    </source>
</evidence>
<sequence>MSFSEEWEFCFNKQTHQSIWPWTDLVSLVHRHMDLKLKGCRVLEFGCGVGANIPFFLHNGIEYFAIEGSESAIQTVVKKFPSLINNIVLGDFTKDNNLFKDLDLIVDRAAMTHNTTSAISCGLKNAYKYLKPGGIYIGVDWFSTKHSDFKNGFKLADDFTRNNYSSGPFYGVGNVHFSDENHLEMLFSQFEILSLEYKTYNSYIPSKAGNEDMSFWNIVARKPHEK</sequence>
<keyword evidence="3" id="KW-1185">Reference proteome</keyword>
<dbReference type="EMBL" id="CP054143">
    <property type="protein sequence ID" value="QKJ67895.1"/>
    <property type="molecule type" value="Genomic_DNA"/>
</dbReference>
<dbReference type="Pfam" id="PF08242">
    <property type="entry name" value="Methyltransf_12"/>
    <property type="match status" value="1"/>
</dbReference>
<dbReference type="GO" id="GO:0008168">
    <property type="term" value="F:methyltransferase activity"/>
    <property type="evidence" value="ECO:0007669"/>
    <property type="project" value="UniProtKB-KW"/>
</dbReference>